<comment type="subcellular location">
    <subcellularLocation>
        <location evidence="10">Endomembrane system</location>
        <topology evidence="10">Single-pass membrane protein</topology>
    </subcellularLocation>
    <subcellularLocation>
        <location evidence="1">Golgi apparatus membrane</location>
    </subcellularLocation>
    <subcellularLocation>
        <location evidence="2">Membrane</location>
        <topology evidence="2">Single-pass type II membrane protein</topology>
    </subcellularLocation>
</comment>
<evidence type="ECO:0000256" key="4">
    <source>
        <dbReference type="ARBA" id="ARBA00022679"/>
    </source>
</evidence>
<evidence type="ECO:0000256" key="7">
    <source>
        <dbReference type="ARBA" id="ARBA00022989"/>
    </source>
</evidence>
<evidence type="ECO:0000256" key="9">
    <source>
        <dbReference type="ARBA" id="ARBA00023136"/>
    </source>
</evidence>
<evidence type="ECO:0000313" key="12">
    <source>
        <dbReference type="EMBL" id="CAK0846966.1"/>
    </source>
</evidence>
<evidence type="ECO:0000256" key="2">
    <source>
        <dbReference type="ARBA" id="ARBA00004606"/>
    </source>
</evidence>
<evidence type="ECO:0000256" key="3">
    <source>
        <dbReference type="ARBA" id="ARBA00009105"/>
    </source>
</evidence>
<dbReference type="EMBL" id="CAUYUJ010014860">
    <property type="protein sequence ID" value="CAK0846966.1"/>
    <property type="molecule type" value="Genomic_DNA"/>
</dbReference>
<feature type="region of interest" description="Disordered" evidence="11">
    <location>
        <begin position="1"/>
        <end position="30"/>
    </location>
</feature>
<evidence type="ECO:0000256" key="1">
    <source>
        <dbReference type="ARBA" id="ARBA00004394"/>
    </source>
</evidence>
<comment type="caution">
    <text evidence="12">The sequence shown here is derived from an EMBL/GenBank/DDBJ whole genome shotgun (WGS) entry which is preliminary data.</text>
</comment>
<reference evidence="12" key="1">
    <citation type="submission" date="2023-10" db="EMBL/GenBank/DDBJ databases">
        <authorList>
            <person name="Chen Y."/>
            <person name="Shah S."/>
            <person name="Dougan E. K."/>
            <person name="Thang M."/>
            <person name="Chan C."/>
        </authorList>
    </citation>
    <scope>NUCLEOTIDE SEQUENCE [LARGE SCALE GENOMIC DNA]</scope>
</reference>
<dbReference type="PANTHER" id="PTHR31646">
    <property type="entry name" value="ALPHA-1,2-MANNOSYLTRANSFERASE MNN2"/>
    <property type="match status" value="1"/>
</dbReference>
<keyword evidence="4" id="KW-0808">Transferase</keyword>
<gene>
    <name evidence="12" type="ORF">PCOR1329_LOCUS40314</name>
</gene>
<keyword evidence="13" id="KW-1185">Reference proteome</keyword>
<evidence type="ECO:0000256" key="5">
    <source>
        <dbReference type="ARBA" id="ARBA00022692"/>
    </source>
</evidence>
<keyword evidence="9" id="KW-0472">Membrane</keyword>
<dbReference type="Proteomes" id="UP001189429">
    <property type="component" value="Unassembled WGS sequence"/>
</dbReference>
<evidence type="ECO:0000256" key="10">
    <source>
        <dbReference type="ARBA" id="ARBA00037847"/>
    </source>
</evidence>
<dbReference type="Pfam" id="PF11051">
    <property type="entry name" value="Mannosyl_trans3"/>
    <property type="match status" value="1"/>
</dbReference>
<evidence type="ECO:0000256" key="8">
    <source>
        <dbReference type="ARBA" id="ARBA00023034"/>
    </source>
</evidence>
<organism evidence="12 13">
    <name type="scientific">Prorocentrum cordatum</name>
    <dbReference type="NCBI Taxonomy" id="2364126"/>
    <lineage>
        <taxon>Eukaryota</taxon>
        <taxon>Sar</taxon>
        <taxon>Alveolata</taxon>
        <taxon>Dinophyceae</taxon>
        <taxon>Prorocentrales</taxon>
        <taxon>Prorocentraceae</taxon>
        <taxon>Prorocentrum</taxon>
    </lineage>
</organism>
<comment type="similarity">
    <text evidence="3">Belongs to the MNN1/MNT family.</text>
</comment>
<keyword evidence="8" id="KW-0333">Golgi apparatus</keyword>
<protein>
    <submittedName>
        <fullName evidence="12">Uncharacterized protein</fullName>
    </submittedName>
</protein>
<keyword evidence="6" id="KW-0735">Signal-anchor</keyword>
<feature type="compositionally biased region" description="Gly residues" evidence="11">
    <location>
        <begin position="1"/>
        <end position="17"/>
    </location>
</feature>
<sequence length="541" mass="59507">MGGMQGAPPLGAGGSGRVPGRPRGRQRAAAGCLRGARHRHERWAWPRAAGGFQPASAAPAAQVRAPGRVLARVRAQRRPLRAAEPGGRDVSHPAVAWSVPPVADDAARHHVVRVPRGAVDGHGRHPHSGVDRPPSLTQEFRREGALFWPDLWGMECPDWGQTAWAGHVAWHLLGMRHDASDVHCTQEHEAGHLLIDRERHWRPLCLANYLASRDFFTRVLWGYKDVFRLAWLKLGASSWYSPVRPGLVGVVTDDGRFFGTILAHFWPAGGAFGEGAPGRPVPLYLHQKKVPGRMWHDIVTFDVPLGGCPDYRGGKPFYAEEHGARLWSIQETDAALAEQLALLDAAWDLFFSSALRAFEQDPRMSEADVARLHRKRSRQANSEWSQEVRACRCDYRNNRWFALITATAATSSDNMEVMTEEDCRSVAGLEGPQAVPPAEDCAVGHLTLALGCSQSFLARGLLPEARRAAAAVARLLPEVSPCLPHSFWPLEAGELEAFVRRSTAHPTPAAPDLAYGGSRELPLQMLSRFPLAYQRCVSCQT</sequence>
<proteinExistence type="inferred from homology"/>
<evidence type="ECO:0000256" key="11">
    <source>
        <dbReference type="SAM" id="MobiDB-lite"/>
    </source>
</evidence>
<evidence type="ECO:0000256" key="6">
    <source>
        <dbReference type="ARBA" id="ARBA00022968"/>
    </source>
</evidence>
<dbReference type="InterPro" id="IPR022751">
    <property type="entry name" value="Alpha_mannosyltransferase"/>
</dbReference>
<name>A0ABN9TLU3_9DINO</name>
<dbReference type="PANTHER" id="PTHR31646:SF1">
    <property type="entry name" value="ALPHA-1,2-MANNOSYLTRANSFERASE MNN2"/>
    <property type="match status" value="1"/>
</dbReference>
<keyword evidence="7" id="KW-1133">Transmembrane helix</keyword>
<evidence type="ECO:0000313" key="13">
    <source>
        <dbReference type="Proteomes" id="UP001189429"/>
    </source>
</evidence>
<accession>A0ABN9TLU3</accession>
<keyword evidence="5" id="KW-0812">Transmembrane</keyword>